<keyword evidence="3" id="KW-1185">Reference proteome</keyword>
<dbReference type="SUPFAM" id="SSF51735">
    <property type="entry name" value="NAD(P)-binding Rossmann-fold domains"/>
    <property type="match status" value="1"/>
</dbReference>
<feature type="domain" description="Opine dehydrogenase" evidence="1">
    <location>
        <begin position="246"/>
        <end position="414"/>
    </location>
</feature>
<sequence length="664" mass="69867">MPGATAFAGNAKTGHDVLKALNVVVCGSGNGACCAAGLFSCLSAKVSIYLSKRYEKRAAQMWQDIQDNGGGITVNDMIGKNTYQGKLARITCDPAEVLPSADVVVVVLPATAHEALFEEIAPYLSRQMVVFLPGNSGWNMLLLKNALGEAAANLTVVATKALPWACRKEGPATVNIRGIKDRVFIVVAPDGPMNTYLATQLLDALCPASNFVLEDKTLMLLLLPSLALLPALDALCPASNFVLEDNVMEATLLPFNLAGNPILHPGIMYARWHDYNGEELDAQPLFYNDATDMTVESLTGLWTDLKATVEALSELLDLPELPLPTVQQMMIFRYGKDISDKSTLLTTLRTNKAYANLTHPCKATPSGKWVPDFMHRYLSEDLPFGLVPMKGVAELLGVPATPWFDRVITWGQQLIGKCYLVDGKLTGPDVATSAAPQRFGHKSIEDLIVFKPSSLPPGAMDNLQAKAQAARFVRCASVLAGLPEVDEAAAAAADEAEALAAAIVEGAADDAASPFEFLEDLRKQSFDQRLASITGLRAPSGLAGRVPSGLAGRSFTRQASTKLPLGLDAQASAALAANLQAALHLAGVESCMEARGAAGSGSFTAKAAPGAAGLKGVGSGGSGEGLGSEGARSLMRALSMLGSVAEQEDAETMEALLDEALLTA</sequence>
<dbReference type="InterPro" id="IPR003421">
    <property type="entry name" value="Opine_DH"/>
</dbReference>
<name>A0A383W5N7_TETOB</name>
<dbReference type="GO" id="GO:0016491">
    <property type="term" value="F:oxidoreductase activity"/>
    <property type="evidence" value="ECO:0007669"/>
    <property type="project" value="InterPro"/>
</dbReference>
<dbReference type="Gene3D" id="3.40.50.720">
    <property type="entry name" value="NAD(P)-binding Rossmann-like Domain"/>
    <property type="match status" value="1"/>
</dbReference>
<dbReference type="PANTHER" id="PTHR38015:SF1">
    <property type="entry name" value="OPINE DEHYDROGENASE DOMAIN-CONTAINING PROTEIN"/>
    <property type="match status" value="1"/>
</dbReference>
<dbReference type="InterPro" id="IPR036291">
    <property type="entry name" value="NAD(P)-bd_dom_sf"/>
</dbReference>
<evidence type="ECO:0000313" key="2">
    <source>
        <dbReference type="EMBL" id="SZX72513.1"/>
    </source>
</evidence>
<dbReference type="Pfam" id="PF02317">
    <property type="entry name" value="Octopine_DH"/>
    <property type="match status" value="1"/>
</dbReference>
<dbReference type="EMBL" id="FNXT01001140">
    <property type="protein sequence ID" value="SZX72513.1"/>
    <property type="molecule type" value="Genomic_DNA"/>
</dbReference>
<protein>
    <recommendedName>
        <fullName evidence="1">Opine dehydrogenase domain-containing protein</fullName>
    </recommendedName>
</protein>
<dbReference type="Proteomes" id="UP000256970">
    <property type="component" value="Unassembled WGS sequence"/>
</dbReference>
<evidence type="ECO:0000259" key="1">
    <source>
        <dbReference type="Pfam" id="PF02317"/>
    </source>
</evidence>
<reference evidence="2 3" key="1">
    <citation type="submission" date="2016-10" db="EMBL/GenBank/DDBJ databases">
        <authorList>
            <person name="Cai Z."/>
        </authorList>
    </citation>
    <scope>NUCLEOTIDE SEQUENCE [LARGE SCALE GENOMIC DNA]</scope>
</reference>
<evidence type="ECO:0000313" key="3">
    <source>
        <dbReference type="Proteomes" id="UP000256970"/>
    </source>
</evidence>
<dbReference type="InterPro" id="IPR013328">
    <property type="entry name" value="6PGD_dom2"/>
</dbReference>
<dbReference type="SUPFAM" id="SSF48179">
    <property type="entry name" value="6-phosphogluconate dehydrogenase C-terminal domain-like"/>
    <property type="match status" value="1"/>
</dbReference>
<proteinExistence type="predicted"/>
<dbReference type="PANTHER" id="PTHR38015">
    <property type="entry name" value="BLR6086 PROTEIN"/>
    <property type="match status" value="1"/>
</dbReference>
<dbReference type="InterPro" id="IPR008927">
    <property type="entry name" value="6-PGluconate_DH-like_C_sf"/>
</dbReference>
<gene>
    <name evidence="2" type="ORF">BQ4739_LOCUS12685</name>
</gene>
<organism evidence="2 3">
    <name type="scientific">Tetradesmus obliquus</name>
    <name type="common">Green alga</name>
    <name type="synonym">Acutodesmus obliquus</name>
    <dbReference type="NCBI Taxonomy" id="3088"/>
    <lineage>
        <taxon>Eukaryota</taxon>
        <taxon>Viridiplantae</taxon>
        <taxon>Chlorophyta</taxon>
        <taxon>core chlorophytes</taxon>
        <taxon>Chlorophyceae</taxon>
        <taxon>CS clade</taxon>
        <taxon>Sphaeropleales</taxon>
        <taxon>Scenedesmaceae</taxon>
        <taxon>Tetradesmus</taxon>
    </lineage>
</organism>
<accession>A0A383W5N7</accession>
<dbReference type="Gene3D" id="1.10.1040.10">
    <property type="entry name" value="N-(1-d-carboxylethyl)-l-norvaline Dehydrogenase, domain 2"/>
    <property type="match status" value="1"/>
</dbReference>
<dbReference type="InterPro" id="IPR051729">
    <property type="entry name" value="Opine/Lysopine_DH"/>
</dbReference>
<dbReference type="AlphaFoldDB" id="A0A383W5N7"/>